<dbReference type="CDD" id="cd22771">
    <property type="entry name" value="OTU_plant_OTU7-like"/>
    <property type="match status" value="1"/>
</dbReference>
<dbReference type="InterPro" id="IPR003323">
    <property type="entry name" value="OTU_dom"/>
</dbReference>
<feature type="compositionally biased region" description="Low complexity" evidence="1">
    <location>
        <begin position="426"/>
        <end position="452"/>
    </location>
</feature>
<dbReference type="Pfam" id="PF02338">
    <property type="entry name" value="OTU"/>
    <property type="match status" value="1"/>
</dbReference>
<dbReference type="SUPFAM" id="SSF54001">
    <property type="entry name" value="Cysteine proteinases"/>
    <property type="match status" value="1"/>
</dbReference>
<feature type="domain" description="OTU" evidence="2">
    <location>
        <begin position="149"/>
        <end position="327"/>
    </location>
</feature>
<dbReference type="PROSITE" id="PS50802">
    <property type="entry name" value="OTU"/>
    <property type="match status" value="1"/>
</dbReference>
<feature type="region of interest" description="Disordered" evidence="1">
    <location>
        <begin position="416"/>
        <end position="485"/>
    </location>
</feature>
<reference evidence="3 4" key="1">
    <citation type="submission" date="2016-07" db="EMBL/GenBank/DDBJ databases">
        <title>Pervasive Adenine N6-methylation of Active Genes in Fungi.</title>
        <authorList>
            <consortium name="DOE Joint Genome Institute"/>
            <person name="Mondo S.J."/>
            <person name="Dannebaum R.O."/>
            <person name="Kuo R.C."/>
            <person name="Labutti K."/>
            <person name="Haridas S."/>
            <person name="Kuo A."/>
            <person name="Salamov A."/>
            <person name="Ahrendt S.R."/>
            <person name="Lipzen A."/>
            <person name="Sullivan W."/>
            <person name="Andreopoulos W.B."/>
            <person name="Clum A."/>
            <person name="Lindquist E."/>
            <person name="Daum C."/>
            <person name="Ramamoorthy G.K."/>
            <person name="Gryganskyi A."/>
            <person name="Culley D."/>
            <person name="Magnuson J.K."/>
            <person name="James T.Y."/>
            <person name="O'Malley M.A."/>
            <person name="Stajich J.E."/>
            <person name="Spatafora J.W."/>
            <person name="Visel A."/>
            <person name="Grigoriev I.V."/>
        </authorList>
    </citation>
    <scope>NUCLEOTIDE SEQUENCE [LARGE SCALE GENOMIC DNA]</scope>
    <source>
        <strain evidence="3 4">68-887.2</strain>
    </source>
</reference>
<protein>
    <recommendedName>
        <fullName evidence="2">OTU domain-containing protein</fullName>
    </recommendedName>
</protein>
<comment type="caution">
    <text evidence="3">The sequence shown here is derived from an EMBL/GenBank/DDBJ whole genome shotgun (WGS) entry which is preliminary data.</text>
</comment>
<feature type="compositionally biased region" description="Basic residues" evidence="1">
    <location>
        <begin position="470"/>
        <end position="485"/>
    </location>
</feature>
<dbReference type="STRING" id="71784.A0A1Y2BHL0"/>
<feature type="compositionally biased region" description="Low complexity" evidence="1">
    <location>
        <begin position="7"/>
        <end position="21"/>
    </location>
</feature>
<dbReference type="PANTHER" id="PTHR12419:SF7">
    <property type="entry name" value="OTU DOMAIN-CONTAINING PROTEIN 3"/>
    <property type="match status" value="1"/>
</dbReference>
<evidence type="ECO:0000313" key="4">
    <source>
        <dbReference type="Proteomes" id="UP000193986"/>
    </source>
</evidence>
<dbReference type="Proteomes" id="UP000193986">
    <property type="component" value="Unassembled WGS sequence"/>
</dbReference>
<dbReference type="Gene3D" id="3.90.70.80">
    <property type="match status" value="1"/>
</dbReference>
<feature type="region of interest" description="Disordered" evidence="1">
    <location>
        <begin position="1"/>
        <end position="74"/>
    </location>
</feature>
<evidence type="ECO:0000313" key="3">
    <source>
        <dbReference type="EMBL" id="ORY34274.1"/>
    </source>
</evidence>
<dbReference type="PANTHER" id="PTHR12419">
    <property type="entry name" value="OTU DOMAIN CONTAINING PROTEIN"/>
    <property type="match status" value="1"/>
</dbReference>
<accession>A0A1Y2BHL0</accession>
<dbReference type="OrthoDB" id="415023at2759"/>
<evidence type="ECO:0000256" key="1">
    <source>
        <dbReference type="SAM" id="MobiDB-lite"/>
    </source>
</evidence>
<organism evidence="3 4">
    <name type="scientific">Naematelia encephala</name>
    <dbReference type="NCBI Taxonomy" id="71784"/>
    <lineage>
        <taxon>Eukaryota</taxon>
        <taxon>Fungi</taxon>
        <taxon>Dikarya</taxon>
        <taxon>Basidiomycota</taxon>
        <taxon>Agaricomycotina</taxon>
        <taxon>Tremellomycetes</taxon>
        <taxon>Tremellales</taxon>
        <taxon>Naemateliaceae</taxon>
        <taxon>Naematelia</taxon>
    </lineage>
</organism>
<dbReference type="InParanoid" id="A0A1Y2BHL0"/>
<feature type="compositionally biased region" description="Polar residues" evidence="1">
    <location>
        <begin position="44"/>
        <end position="56"/>
    </location>
</feature>
<gene>
    <name evidence="3" type="ORF">BCR39DRAFT_517372</name>
</gene>
<feature type="region of interest" description="Disordered" evidence="1">
    <location>
        <begin position="246"/>
        <end position="291"/>
    </location>
</feature>
<proteinExistence type="predicted"/>
<dbReference type="AlphaFoldDB" id="A0A1Y2BHL0"/>
<sequence length="485" mass="53183">MPELPHDLVSSSSLHPSPLLEDSFHASSSRLRRKRRKTDLPVYSSGSKPLSRTSSGLEDEYPPTGVSMTSSSSRGTYDTLPLLILLPDQVCQLPPLRLRGGGRRGKIRVKPGKRPVTRSVAQDFAPEVSLELISAEDAAVKRELARLGVGLRDVEGDGNCLFRALGDQLWGDQKRHPEVRKLVCDFLERRKEDMLPYFASIDESYDQYVARMRQFTVFGTGLEVQAAARVFQRDIRIVTSTSSFTVPWQREGSPEPPPADPADSGKPRRRTRSSTNNLLSTPSAPPPSSPSYASALAEYIPAVRPGRSMLWLALFSMAEHYQSVRRKGDGGGAAEIEDKLAVYHEMDNSEAARKARGEIVAGDSGTAYGRLVALLPPSHGLSTALIKATLGRTQNDIHAAHEILLEELALDDGVEDPKDKVSYREPSPTKSSTPTSSASHGGESTEPTTPEEVLGKPDDGLEELHDLKMKIKPQHKTRQSANRRV</sequence>
<evidence type="ECO:0000259" key="2">
    <source>
        <dbReference type="PROSITE" id="PS50802"/>
    </source>
</evidence>
<dbReference type="GO" id="GO:0004843">
    <property type="term" value="F:cysteine-type deubiquitinase activity"/>
    <property type="evidence" value="ECO:0007669"/>
    <property type="project" value="TreeGrafter"/>
</dbReference>
<dbReference type="InterPro" id="IPR038765">
    <property type="entry name" value="Papain-like_cys_pep_sf"/>
</dbReference>
<keyword evidence="4" id="KW-1185">Reference proteome</keyword>
<dbReference type="EMBL" id="MCFC01000003">
    <property type="protein sequence ID" value="ORY34274.1"/>
    <property type="molecule type" value="Genomic_DNA"/>
</dbReference>
<feature type="compositionally biased region" description="Basic and acidic residues" evidence="1">
    <location>
        <begin position="453"/>
        <end position="469"/>
    </location>
</feature>
<dbReference type="GO" id="GO:0016579">
    <property type="term" value="P:protein deubiquitination"/>
    <property type="evidence" value="ECO:0007669"/>
    <property type="project" value="TreeGrafter"/>
</dbReference>
<dbReference type="InterPro" id="IPR050704">
    <property type="entry name" value="Peptidase_C85-like"/>
</dbReference>
<name>A0A1Y2BHL0_9TREE</name>